<evidence type="ECO:0000256" key="1">
    <source>
        <dbReference type="ARBA" id="ARBA00004651"/>
    </source>
</evidence>
<keyword evidence="3 8" id="KW-0812">Transmembrane</keyword>
<organism evidence="10 11">
    <name type="scientific">Portunus trituberculatus</name>
    <name type="common">Swimming crab</name>
    <name type="synonym">Neptunus trituberculatus</name>
    <dbReference type="NCBI Taxonomy" id="210409"/>
    <lineage>
        <taxon>Eukaryota</taxon>
        <taxon>Metazoa</taxon>
        <taxon>Ecdysozoa</taxon>
        <taxon>Arthropoda</taxon>
        <taxon>Crustacea</taxon>
        <taxon>Multicrustacea</taxon>
        <taxon>Malacostraca</taxon>
        <taxon>Eumalacostraca</taxon>
        <taxon>Eucarida</taxon>
        <taxon>Decapoda</taxon>
        <taxon>Pleocyemata</taxon>
        <taxon>Brachyura</taxon>
        <taxon>Eubrachyura</taxon>
        <taxon>Portunoidea</taxon>
        <taxon>Portunidae</taxon>
        <taxon>Portuninae</taxon>
        <taxon>Portunus</taxon>
    </lineage>
</organism>
<dbReference type="AlphaFoldDB" id="A0A5B7G4W2"/>
<comment type="subcellular location">
    <subcellularLocation>
        <location evidence="1">Cell membrane</location>
        <topology evidence="1">Multi-pass membrane protein</topology>
    </subcellularLocation>
</comment>
<evidence type="ECO:0000256" key="7">
    <source>
        <dbReference type="ARBA" id="ARBA00023180"/>
    </source>
</evidence>
<keyword evidence="11" id="KW-1185">Reference proteome</keyword>
<evidence type="ECO:0000256" key="3">
    <source>
        <dbReference type="ARBA" id="ARBA00022692"/>
    </source>
</evidence>
<evidence type="ECO:0000313" key="11">
    <source>
        <dbReference type="Proteomes" id="UP000324222"/>
    </source>
</evidence>
<dbReference type="Gene3D" id="3.40.190.10">
    <property type="entry name" value="Periplasmic binding protein-like II"/>
    <property type="match status" value="1"/>
</dbReference>
<protein>
    <submittedName>
        <fullName evidence="10">Uncharacterized protein</fullName>
    </submittedName>
</protein>
<evidence type="ECO:0000256" key="5">
    <source>
        <dbReference type="ARBA" id="ARBA00023136"/>
    </source>
</evidence>
<evidence type="ECO:0000256" key="2">
    <source>
        <dbReference type="ARBA" id="ARBA00022475"/>
    </source>
</evidence>
<dbReference type="PANTHER" id="PTHR42643:SF38">
    <property type="entry name" value="IONOTROPIC RECEPTOR 100A"/>
    <property type="match status" value="1"/>
</dbReference>
<dbReference type="Proteomes" id="UP000324222">
    <property type="component" value="Unassembled WGS sequence"/>
</dbReference>
<comment type="caution">
    <text evidence="10">The sequence shown here is derived from an EMBL/GenBank/DDBJ whole genome shotgun (WGS) entry which is preliminary data.</text>
</comment>
<feature type="chain" id="PRO_5022979483" evidence="9">
    <location>
        <begin position="20"/>
        <end position="454"/>
    </location>
</feature>
<evidence type="ECO:0000256" key="6">
    <source>
        <dbReference type="ARBA" id="ARBA00023170"/>
    </source>
</evidence>
<evidence type="ECO:0000256" key="8">
    <source>
        <dbReference type="SAM" id="Phobius"/>
    </source>
</evidence>
<keyword evidence="6" id="KW-0675">Receptor</keyword>
<keyword evidence="9" id="KW-0732">Signal</keyword>
<dbReference type="GO" id="GO:0005886">
    <property type="term" value="C:plasma membrane"/>
    <property type="evidence" value="ECO:0007669"/>
    <property type="project" value="UniProtKB-SubCell"/>
</dbReference>
<dbReference type="EMBL" id="VSRR010012784">
    <property type="protein sequence ID" value="MPC54971.1"/>
    <property type="molecule type" value="Genomic_DNA"/>
</dbReference>
<dbReference type="InterPro" id="IPR052192">
    <property type="entry name" value="Insect_Ionotropic_Sensory_Rcpt"/>
</dbReference>
<dbReference type="PANTHER" id="PTHR42643">
    <property type="entry name" value="IONOTROPIC RECEPTOR 20A-RELATED"/>
    <property type="match status" value="1"/>
</dbReference>
<accession>A0A5B7G4W2</accession>
<gene>
    <name evidence="10" type="ORF">E2C01_048901</name>
</gene>
<evidence type="ECO:0000256" key="4">
    <source>
        <dbReference type="ARBA" id="ARBA00022989"/>
    </source>
</evidence>
<sequence length="454" mass="50649">MTAAVVNVICLLIISVSLSTPSGLGQLYERQLQTLSEVISGPAKGKSLALHLDTVLPPDVVLAVLGFEAIRRTPHLTLSLGMNCSHIPKPLQETANRVSTCGFSSSPSLLHVLLLLTPRPEVIQTLWLHWKPRNLLIFSLGSPLSADVLQDKALSGVEKLAFIGYIFGMAEERPDTLGVYTMLPFSSTGVQFIGLWKSETFNKWEALFPDRFPSFEGYTFQVASFFRNPPYLYSSAANPEEGKGGDLQIFKAMANKLNYSYTLTQSAPDGKWGVIENGLWVEGKAACSCPALGRCRSGSASVALLNNGGFLTKLVLLTPGDMLDQIRQRLDLFDNVNEALDADDEWYLVNERLYSGRLVWYFPKNTPWKQKFDQNIQRLNYFGLINHWFEVEFAEWVKDNVDKKDWSGGGREGPSPSLAMRHLQGVFYILVVSWIVSGIILLFELFTHCQTSKL</sequence>
<keyword evidence="5 8" id="KW-0472">Membrane</keyword>
<proteinExistence type="predicted"/>
<feature type="signal peptide" evidence="9">
    <location>
        <begin position="1"/>
        <end position="19"/>
    </location>
</feature>
<dbReference type="OrthoDB" id="6349620at2759"/>
<reference evidence="10 11" key="1">
    <citation type="submission" date="2019-05" db="EMBL/GenBank/DDBJ databases">
        <title>Another draft genome of Portunus trituberculatus and its Hox gene families provides insights of decapod evolution.</title>
        <authorList>
            <person name="Jeong J.-H."/>
            <person name="Song I."/>
            <person name="Kim S."/>
            <person name="Choi T."/>
            <person name="Kim D."/>
            <person name="Ryu S."/>
            <person name="Kim W."/>
        </authorList>
    </citation>
    <scope>NUCLEOTIDE SEQUENCE [LARGE SCALE GENOMIC DNA]</scope>
    <source>
        <tissue evidence="10">Muscle</tissue>
    </source>
</reference>
<keyword evidence="4 8" id="KW-1133">Transmembrane helix</keyword>
<evidence type="ECO:0000313" key="10">
    <source>
        <dbReference type="EMBL" id="MPC54971.1"/>
    </source>
</evidence>
<evidence type="ECO:0000256" key="9">
    <source>
        <dbReference type="SAM" id="SignalP"/>
    </source>
</evidence>
<feature type="transmembrane region" description="Helical" evidence="8">
    <location>
        <begin position="425"/>
        <end position="446"/>
    </location>
</feature>
<keyword evidence="7" id="KW-0325">Glycoprotein</keyword>
<name>A0A5B7G4W2_PORTR</name>
<keyword evidence="2" id="KW-1003">Cell membrane</keyword>